<gene>
    <name evidence="1" type="ORF">BRYFOR_07504</name>
</gene>
<reference evidence="1" key="1">
    <citation type="submission" date="2009-07" db="EMBL/GenBank/DDBJ databases">
        <authorList>
            <person name="Weinstock G."/>
            <person name="Sodergren E."/>
            <person name="Clifton S."/>
            <person name="Fulton L."/>
            <person name="Fulton B."/>
            <person name="Courtney L."/>
            <person name="Fronick C."/>
            <person name="Harrison M."/>
            <person name="Strong C."/>
            <person name="Farmer C."/>
            <person name="Delahaunty K."/>
            <person name="Markovic C."/>
            <person name="Hall O."/>
            <person name="Minx P."/>
            <person name="Tomlinson C."/>
            <person name="Mitreva M."/>
            <person name="Nelson J."/>
            <person name="Hou S."/>
            <person name="Wollam A."/>
            <person name="Pepin K.H."/>
            <person name="Johnson M."/>
            <person name="Bhonagiri V."/>
            <person name="Nash W.E."/>
            <person name="Warren W."/>
            <person name="Chinwalla A."/>
            <person name="Mardis E.R."/>
            <person name="Wilson R.K."/>
        </authorList>
    </citation>
    <scope>NUCLEOTIDE SEQUENCE [LARGE SCALE GENOMIC DNA]</scope>
    <source>
        <strain evidence="1">DSM 14469</strain>
    </source>
</reference>
<evidence type="ECO:0000313" key="1">
    <source>
        <dbReference type="EMBL" id="EET60308.1"/>
    </source>
</evidence>
<proteinExistence type="predicted"/>
<dbReference type="AlphaFoldDB" id="C6LFU4"/>
<dbReference type="Proteomes" id="UP000005561">
    <property type="component" value="Unassembled WGS sequence"/>
</dbReference>
<organism evidence="1 2">
    <name type="scientific">Marvinbryantia formatexigens DSM 14469</name>
    <dbReference type="NCBI Taxonomy" id="478749"/>
    <lineage>
        <taxon>Bacteria</taxon>
        <taxon>Bacillati</taxon>
        <taxon>Bacillota</taxon>
        <taxon>Clostridia</taxon>
        <taxon>Lachnospirales</taxon>
        <taxon>Lachnospiraceae</taxon>
        <taxon>Marvinbryantia</taxon>
    </lineage>
</organism>
<dbReference type="STRING" id="168384.SAMN05660368_03675"/>
<dbReference type="RefSeq" id="WP_006862288.1">
    <property type="nucleotide sequence ID" value="NZ_ACCL02000011.1"/>
</dbReference>
<sequence>MTCRTTEKVGFKSSMLNDTRKFAELYSKLPKEKKEIVIAYMAGMEAQERLSSEEPSAEMTEGADI</sequence>
<comment type="caution">
    <text evidence="1">The sequence shown here is derived from an EMBL/GenBank/DDBJ whole genome shotgun (WGS) entry which is preliminary data.</text>
</comment>
<evidence type="ECO:0000313" key="2">
    <source>
        <dbReference type="Proteomes" id="UP000005561"/>
    </source>
</evidence>
<accession>C6LFU4</accession>
<keyword evidence="2" id="KW-1185">Reference proteome</keyword>
<name>C6LFU4_9FIRM</name>
<protein>
    <submittedName>
        <fullName evidence="1">Uncharacterized protein</fullName>
    </submittedName>
</protein>
<dbReference type="EMBL" id="ACCL02000011">
    <property type="protein sequence ID" value="EET60308.1"/>
    <property type="molecule type" value="Genomic_DNA"/>
</dbReference>